<feature type="chain" id="PRO_5001648497" evidence="2">
    <location>
        <begin position="19"/>
        <end position="589"/>
    </location>
</feature>
<keyword evidence="4" id="KW-1185">Reference proteome</keyword>
<evidence type="ECO:0000313" key="3">
    <source>
        <dbReference type="EMBL" id="KDR17681.1"/>
    </source>
</evidence>
<evidence type="ECO:0000313" key="4">
    <source>
        <dbReference type="Proteomes" id="UP000027135"/>
    </source>
</evidence>
<dbReference type="AlphaFoldDB" id="A0A067RCN7"/>
<feature type="signal peptide" evidence="2">
    <location>
        <begin position="1"/>
        <end position="18"/>
    </location>
</feature>
<keyword evidence="2" id="KW-0732">Signal</keyword>
<dbReference type="Gene3D" id="3.40.50.11530">
    <property type="match status" value="1"/>
</dbReference>
<keyword evidence="1" id="KW-0472">Membrane</keyword>
<name>A0A067RCN7_ZOONE</name>
<organism evidence="3 4">
    <name type="scientific">Zootermopsis nevadensis</name>
    <name type="common">Dampwood termite</name>
    <dbReference type="NCBI Taxonomy" id="136037"/>
    <lineage>
        <taxon>Eukaryota</taxon>
        <taxon>Metazoa</taxon>
        <taxon>Ecdysozoa</taxon>
        <taxon>Arthropoda</taxon>
        <taxon>Hexapoda</taxon>
        <taxon>Insecta</taxon>
        <taxon>Pterygota</taxon>
        <taxon>Neoptera</taxon>
        <taxon>Polyneoptera</taxon>
        <taxon>Dictyoptera</taxon>
        <taxon>Blattodea</taxon>
        <taxon>Blattoidea</taxon>
        <taxon>Termitoidae</taxon>
        <taxon>Termopsidae</taxon>
        <taxon>Zootermopsis</taxon>
    </lineage>
</organism>
<keyword evidence="1" id="KW-0812">Transmembrane</keyword>
<dbReference type="InParanoid" id="A0A067RCN7"/>
<evidence type="ECO:0000256" key="2">
    <source>
        <dbReference type="SAM" id="SignalP"/>
    </source>
</evidence>
<feature type="transmembrane region" description="Helical" evidence="1">
    <location>
        <begin position="341"/>
        <end position="362"/>
    </location>
</feature>
<protein>
    <submittedName>
        <fullName evidence="3">Uncharacterized protein</fullName>
    </submittedName>
</protein>
<sequence length="589" mass="67986">MKWLKTALVVAILCRCSCEDIDCNNMFSDNEYGQMECIQEEIESESKEVKSCNTIDAENISWTVVNSKSGTVAVEFSLMSISCGYEFYMLSMYVDEKLRNAKECGDVKAPTLHSNRSVKILDSEPGNTTEVQRTRKVSSCGRTATVKFNYVFSGCYLLEIEAVKDMIDGVIVASLPFFIVTEYKKDLLTQKIPTITNQYTTALRELECSVSNITRINVTRMEIEIRKCDFHSCNCGHGVMQHWWEIALSTSGQFMCKLKDSVTDISLCHIDSDEIRCTIQNVTTGFYCVIVEIVDDRCMKNTVWNDYSYCRYNSKVFEVNSTLPHSIAIPTPLLPQLSVDVVLVSVFVVLVLIGVIVTLFIWRRRRRPSSEPDHNQYLKNQAVPPRPKILLLYPRDCEPFMNMMAAFREMLKQVTKCEVYDCFDPLIEENLFQNKTDWVTAHTTSPEVKVVVIESKCAVLHQMALFQHMKIIYKEPTCLDDLFSYGLRVLREDLQKNTYGRVFVVRIHGFTEESDNLCHITPFARYVMPQNMEKLLSSLYQQSSLEYVLILNEENDISKQKLQEDIRTLQIFKHQNRDYLDKLLEKNIK</sequence>
<dbReference type="OMA" id="DISLCHI"/>
<keyword evidence="1" id="KW-1133">Transmembrane helix</keyword>
<gene>
    <name evidence="3" type="ORF">L798_08082</name>
</gene>
<accession>A0A067RCN7</accession>
<proteinExistence type="predicted"/>
<dbReference type="eggNOG" id="ENOG502SG3C">
    <property type="taxonomic scope" value="Eukaryota"/>
</dbReference>
<evidence type="ECO:0000256" key="1">
    <source>
        <dbReference type="SAM" id="Phobius"/>
    </source>
</evidence>
<dbReference type="EMBL" id="KK852723">
    <property type="protein sequence ID" value="KDR17681.1"/>
    <property type="molecule type" value="Genomic_DNA"/>
</dbReference>
<dbReference type="Proteomes" id="UP000027135">
    <property type="component" value="Unassembled WGS sequence"/>
</dbReference>
<reference evidence="3 4" key="1">
    <citation type="journal article" date="2014" name="Nat. Commun.">
        <title>Molecular traces of alternative social organization in a termite genome.</title>
        <authorList>
            <person name="Terrapon N."/>
            <person name="Li C."/>
            <person name="Robertson H.M."/>
            <person name="Ji L."/>
            <person name="Meng X."/>
            <person name="Booth W."/>
            <person name="Chen Z."/>
            <person name="Childers C.P."/>
            <person name="Glastad K.M."/>
            <person name="Gokhale K."/>
            <person name="Gowin J."/>
            <person name="Gronenberg W."/>
            <person name="Hermansen R.A."/>
            <person name="Hu H."/>
            <person name="Hunt B.G."/>
            <person name="Huylmans A.K."/>
            <person name="Khalil S.M."/>
            <person name="Mitchell R.D."/>
            <person name="Munoz-Torres M.C."/>
            <person name="Mustard J.A."/>
            <person name="Pan H."/>
            <person name="Reese J.T."/>
            <person name="Scharf M.E."/>
            <person name="Sun F."/>
            <person name="Vogel H."/>
            <person name="Xiao J."/>
            <person name="Yang W."/>
            <person name="Yang Z."/>
            <person name="Yang Z."/>
            <person name="Zhou J."/>
            <person name="Zhu J."/>
            <person name="Brent C.S."/>
            <person name="Elsik C.G."/>
            <person name="Goodisman M.A."/>
            <person name="Liberles D.A."/>
            <person name="Roe R.M."/>
            <person name="Vargo E.L."/>
            <person name="Vilcinskas A."/>
            <person name="Wang J."/>
            <person name="Bornberg-Bauer E."/>
            <person name="Korb J."/>
            <person name="Zhang G."/>
            <person name="Liebig J."/>
        </authorList>
    </citation>
    <scope>NUCLEOTIDE SEQUENCE [LARGE SCALE GENOMIC DNA]</scope>
    <source>
        <tissue evidence="3">Whole organism</tissue>
    </source>
</reference>